<accession>A0A5S6Q5J7</accession>
<dbReference type="Proteomes" id="UP000046395">
    <property type="component" value="Unassembled WGS sequence"/>
</dbReference>
<dbReference type="Gene3D" id="3.30.70.270">
    <property type="match status" value="1"/>
</dbReference>
<dbReference type="PANTHER" id="PTHR47331:SF5">
    <property type="entry name" value="RIBONUCLEASE H"/>
    <property type="match status" value="1"/>
</dbReference>
<proteinExistence type="predicted"/>
<dbReference type="InterPro" id="IPR043128">
    <property type="entry name" value="Rev_trsase/Diguanyl_cyclase"/>
</dbReference>
<dbReference type="WBParaSite" id="TMUE_1000002531.1">
    <property type="protein sequence ID" value="TMUE_1000002531.1"/>
    <property type="gene ID" value="WBGene00298357"/>
</dbReference>
<dbReference type="SUPFAM" id="SSF56672">
    <property type="entry name" value="DNA/RNA polymerases"/>
    <property type="match status" value="1"/>
</dbReference>
<dbReference type="STRING" id="70415.A0A5S6Q5J7"/>
<name>A0A5S6Q5J7_TRIMR</name>
<sequence>MKVLRASTRMVNGRYECPMLWKTTISCVPDTLQMAETRFANLERRFHRDLDYARRYAAVIDEYLQAGHATTVSKRSRDRDTWFLPHHAVQSPNKQGKLRVVFDASARTNGICLNDMLLTGPNLLTDLFSLLLRFREYPVAVSADIAKMFHQVLVSEKDRSMLRFLWRTPRSTEPLRHLQMTVHIFGAVCSPTICTYVLRRNAEDHRTSFPDVWRKVWDNFYVDNYLDSYASEKEATLSCHGLKKTAIARRIPSD</sequence>
<organism evidence="1 2">
    <name type="scientific">Trichuris muris</name>
    <name type="common">Mouse whipworm</name>
    <dbReference type="NCBI Taxonomy" id="70415"/>
    <lineage>
        <taxon>Eukaryota</taxon>
        <taxon>Metazoa</taxon>
        <taxon>Ecdysozoa</taxon>
        <taxon>Nematoda</taxon>
        <taxon>Enoplea</taxon>
        <taxon>Dorylaimia</taxon>
        <taxon>Trichinellida</taxon>
        <taxon>Trichuridae</taxon>
        <taxon>Trichuris</taxon>
    </lineage>
</organism>
<evidence type="ECO:0000313" key="1">
    <source>
        <dbReference type="Proteomes" id="UP000046395"/>
    </source>
</evidence>
<evidence type="ECO:0000313" key="2">
    <source>
        <dbReference type="WBParaSite" id="TMUE_1000002531.1"/>
    </source>
</evidence>
<dbReference type="Gene3D" id="3.10.10.10">
    <property type="entry name" value="HIV Type 1 Reverse Transcriptase, subunit A, domain 1"/>
    <property type="match status" value="1"/>
</dbReference>
<dbReference type="PANTHER" id="PTHR47331">
    <property type="entry name" value="PHD-TYPE DOMAIN-CONTAINING PROTEIN"/>
    <property type="match status" value="1"/>
</dbReference>
<dbReference type="InterPro" id="IPR043502">
    <property type="entry name" value="DNA/RNA_pol_sf"/>
</dbReference>
<keyword evidence="1" id="KW-1185">Reference proteome</keyword>
<dbReference type="AlphaFoldDB" id="A0A5S6Q5J7"/>
<reference evidence="2" key="1">
    <citation type="submission" date="2019-12" db="UniProtKB">
        <authorList>
            <consortium name="WormBaseParasite"/>
        </authorList>
    </citation>
    <scope>IDENTIFICATION</scope>
</reference>
<protein>
    <submittedName>
        <fullName evidence="2">Reverse transcriptase domain-containing protein</fullName>
    </submittedName>
</protein>